<keyword evidence="6 14" id="KW-0418">Kinase</keyword>
<evidence type="ECO:0000256" key="1">
    <source>
        <dbReference type="ARBA" id="ARBA00001946"/>
    </source>
</evidence>
<dbReference type="InterPro" id="IPR022953">
    <property type="entry name" value="ATP_PFK"/>
</dbReference>
<reference evidence="14" key="1">
    <citation type="submission" date="2021-02" db="EMBL/GenBank/DDBJ databases">
        <title>First Annotated Genome of the Yellow-green Alga Tribonema minus.</title>
        <authorList>
            <person name="Mahan K.M."/>
        </authorList>
    </citation>
    <scope>NUCLEOTIDE SEQUENCE</scope>
    <source>
        <strain evidence="14">UTEX B ZZ1240</strain>
    </source>
</reference>
<keyword evidence="7" id="KW-0067">ATP-binding</keyword>
<dbReference type="PRINTS" id="PR00476">
    <property type="entry name" value="PHFRCTKINASE"/>
</dbReference>
<organism evidence="14 15">
    <name type="scientific">Tribonema minus</name>
    <dbReference type="NCBI Taxonomy" id="303371"/>
    <lineage>
        <taxon>Eukaryota</taxon>
        <taxon>Sar</taxon>
        <taxon>Stramenopiles</taxon>
        <taxon>Ochrophyta</taxon>
        <taxon>PX clade</taxon>
        <taxon>Xanthophyceae</taxon>
        <taxon>Tribonematales</taxon>
        <taxon>Tribonemataceae</taxon>
        <taxon>Tribonema</taxon>
    </lineage>
</organism>
<dbReference type="EMBL" id="JAFCMP010000064">
    <property type="protein sequence ID" value="KAG5188759.1"/>
    <property type="molecule type" value="Genomic_DNA"/>
</dbReference>
<evidence type="ECO:0000256" key="3">
    <source>
        <dbReference type="ARBA" id="ARBA00022679"/>
    </source>
</evidence>
<evidence type="ECO:0000259" key="13">
    <source>
        <dbReference type="Pfam" id="PF00365"/>
    </source>
</evidence>
<keyword evidence="12" id="KW-0732">Signal</keyword>
<evidence type="ECO:0000313" key="14">
    <source>
        <dbReference type="EMBL" id="KAG5188759.1"/>
    </source>
</evidence>
<comment type="caution">
    <text evidence="14">The sequence shown here is derived from an EMBL/GenBank/DDBJ whole genome shotgun (WGS) entry which is preliminary data.</text>
</comment>
<dbReference type="Gene3D" id="3.40.50.450">
    <property type="match status" value="1"/>
</dbReference>
<dbReference type="NCBIfam" id="NF005301">
    <property type="entry name" value="PRK06830.1"/>
    <property type="match status" value="1"/>
</dbReference>
<keyword evidence="3" id="KW-0808">Transferase</keyword>
<evidence type="ECO:0000256" key="5">
    <source>
        <dbReference type="ARBA" id="ARBA00022741"/>
    </source>
</evidence>
<feature type="region of interest" description="Disordered" evidence="11">
    <location>
        <begin position="25"/>
        <end position="49"/>
    </location>
</feature>
<evidence type="ECO:0000256" key="2">
    <source>
        <dbReference type="ARBA" id="ARBA00002659"/>
    </source>
</evidence>
<dbReference type="PANTHER" id="PTHR45770">
    <property type="entry name" value="ATP-DEPENDENT 6-PHOSPHOFRUCTOKINASE 1"/>
    <property type="match status" value="1"/>
</dbReference>
<comment type="cofactor">
    <cofactor evidence="1">
        <name>Mg(2+)</name>
        <dbReference type="ChEBI" id="CHEBI:18420"/>
    </cofactor>
</comment>
<comment type="function">
    <text evidence="2">Catalyzes the phosphorylation of D-fructose 6-phosphate to fructose 1,6-bisphosphate by ATP, the first committing step of glycolysis.</text>
</comment>
<feature type="chain" id="PRO_5032958787" evidence="12">
    <location>
        <begin position="20"/>
        <end position="529"/>
    </location>
</feature>
<evidence type="ECO:0000256" key="9">
    <source>
        <dbReference type="ARBA" id="ARBA00023152"/>
    </source>
</evidence>
<evidence type="ECO:0000256" key="4">
    <source>
        <dbReference type="ARBA" id="ARBA00022723"/>
    </source>
</evidence>
<evidence type="ECO:0000256" key="12">
    <source>
        <dbReference type="SAM" id="SignalP"/>
    </source>
</evidence>
<dbReference type="Pfam" id="PF00365">
    <property type="entry name" value="PFK"/>
    <property type="match status" value="1"/>
</dbReference>
<evidence type="ECO:0000256" key="10">
    <source>
        <dbReference type="ARBA" id="ARBA00048070"/>
    </source>
</evidence>
<dbReference type="UniPathway" id="UPA00109">
    <property type="reaction ID" value="UER00182"/>
</dbReference>
<dbReference type="InterPro" id="IPR050929">
    <property type="entry name" value="PFKA"/>
</dbReference>
<keyword evidence="15" id="KW-1185">Reference proteome</keyword>
<evidence type="ECO:0000256" key="8">
    <source>
        <dbReference type="ARBA" id="ARBA00022842"/>
    </source>
</evidence>
<evidence type="ECO:0000313" key="15">
    <source>
        <dbReference type="Proteomes" id="UP000664859"/>
    </source>
</evidence>
<dbReference type="GO" id="GO:0046872">
    <property type="term" value="F:metal ion binding"/>
    <property type="evidence" value="ECO:0007669"/>
    <property type="project" value="UniProtKB-KW"/>
</dbReference>
<dbReference type="InterPro" id="IPR035966">
    <property type="entry name" value="PKF_sf"/>
</dbReference>
<dbReference type="InterPro" id="IPR000023">
    <property type="entry name" value="Phosphofructokinase_dom"/>
</dbReference>
<evidence type="ECO:0000256" key="7">
    <source>
        <dbReference type="ARBA" id="ARBA00022840"/>
    </source>
</evidence>
<comment type="catalytic activity">
    <reaction evidence="10">
        <text>beta-D-fructose 6-phosphate + ATP = beta-D-fructose 1,6-bisphosphate + ADP + H(+)</text>
        <dbReference type="Rhea" id="RHEA:16109"/>
        <dbReference type="ChEBI" id="CHEBI:15378"/>
        <dbReference type="ChEBI" id="CHEBI:30616"/>
        <dbReference type="ChEBI" id="CHEBI:32966"/>
        <dbReference type="ChEBI" id="CHEBI:57634"/>
        <dbReference type="ChEBI" id="CHEBI:456216"/>
        <dbReference type="EC" id="2.7.1.11"/>
    </reaction>
</comment>
<dbReference type="GO" id="GO:0006002">
    <property type="term" value="P:fructose 6-phosphate metabolic process"/>
    <property type="evidence" value="ECO:0007669"/>
    <property type="project" value="InterPro"/>
</dbReference>
<evidence type="ECO:0000256" key="11">
    <source>
        <dbReference type="SAM" id="MobiDB-lite"/>
    </source>
</evidence>
<dbReference type="OrthoDB" id="537915at2759"/>
<proteinExistence type="predicted"/>
<feature type="signal peptide" evidence="12">
    <location>
        <begin position="1"/>
        <end position="19"/>
    </location>
</feature>
<keyword evidence="9" id="KW-0324">Glycolysis</keyword>
<name>A0A835ZA90_9STRA</name>
<evidence type="ECO:0000256" key="6">
    <source>
        <dbReference type="ARBA" id="ARBA00022777"/>
    </source>
</evidence>
<dbReference type="AlphaFoldDB" id="A0A835ZA90"/>
<sequence>MVTALPLAVLLAVPHLGRAFLASSGRQSSFSPGVTAAVGRQQSSRDAVSVQGDVDESFGEEGVPEGWVLPKVPSGQIYLAEVPCLSDYFPSMNIRNDMMVQALSGGSPAFWNRLLGPDDCVIIDPICGPDRPGHKKALLRAGPRPLLHFDPQKTVAAIVTCGGLCPGLNSVIHHLTETLVKNYSAQRVIGVRGGFAGFYNRQLTPLDLTVSRVDRLQHQGGTLLGTSRGGFELDNIIAFLRAYQVTQLYVIGGDGTHRAAQKIAMECKAQQLNIAVAGVPKTIDNDVDMLDRSFGFETSVETAQAAITSAVTEASCNLPNGIGIVKLMGRSSGFIAAHATLASGDVDLCLVPEMPLVLEGPKGCLPHLMQRVHDKGYAVVVVAEGAGENVLGSSAEVDLSGNKKLPKVAEFMQHSIEDFFHRHNLPVTCKSIDPSYTIRSVPANASDQILCMQLAQNAVHAAMAGYTAFTVGLVNNKAVLIPMSLVTATSPRCLDPYGRVLERVLSTTLQPSTLPYRPPKGGLDSATQP</sequence>
<gene>
    <name evidence="14" type="ORF">JKP88DRAFT_260112</name>
</gene>
<keyword evidence="5" id="KW-0547">Nucleotide-binding</keyword>
<keyword evidence="4" id="KW-0479">Metal-binding</keyword>
<dbReference type="GO" id="GO:0005524">
    <property type="term" value="F:ATP binding"/>
    <property type="evidence" value="ECO:0007669"/>
    <property type="project" value="UniProtKB-KW"/>
</dbReference>
<protein>
    <submittedName>
        <fullName evidence="14">Pyrophosphate-dependent phosphofructokinase</fullName>
    </submittedName>
</protein>
<feature type="domain" description="Phosphofructokinase" evidence="13">
    <location>
        <begin position="157"/>
        <end position="461"/>
    </location>
</feature>
<dbReference type="Proteomes" id="UP000664859">
    <property type="component" value="Unassembled WGS sequence"/>
</dbReference>
<dbReference type="GO" id="GO:0005737">
    <property type="term" value="C:cytoplasm"/>
    <property type="evidence" value="ECO:0007669"/>
    <property type="project" value="UniProtKB-ARBA"/>
</dbReference>
<dbReference type="SUPFAM" id="SSF53784">
    <property type="entry name" value="Phosphofructokinase"/>
    <property type="match status" value="1"/>
</dbReference>
<dbReference type="FunFam" id="3.40.50.450:FF:000002">
    <property type="entry name" value="ATP-dependent 6-phosphofructokinase"/>
    <property type="match status" value="1"/>
</dbReference>
<dbReference type="GO" id="GO:0003872">
    <property type="term" value="F:6-phosphofructokinase activity"/>
    <property type="evidence" value="ECO:0007669"/>
    <property type="project" value="UniProtKB-EC"/>
</dbReference>
<accession>A0A835ZA90</accession>
<keyword evidence="8" id="KW-0460">Magnesium</keyword>